<dbReference type="STRING" id="1475481.GCA_000953855_02904"/>
<dbReference type="RefSeq" id="WP_148667903.1">
    <property type="nucleotide sequence ID" value="NZ_DF970277.1"/>
</dbReference>
<feature type="transmembrane region" description="Helical" evidence="1">
    <location>
        <begin position="132"/>
        <end position="156"/>
    </location>
</feature>
<gene>
    <name evidence="2" type="ORF">MBSD_0850</name>
    <name evidence="3" type="ORF">MBSD_n2852</name>
</gene>
<dbReference type="Proteomes" id="UP000253740">
    <property type="component" value="Unassembled WGS sequence"/>
</dbReference>
<evidence type="ECO:0000313" key="3">
    <source>
        <dbReference type="EMBL" id="GAP67525.1"/>
    </source>
</evidence>
<sequence>MMSLAQLWLPVALSAVGVFVASSILHMLLKFWHTPDYRALANEDEVRSAIRNGHPAPGMYVVPYCRMEEMKKPESVQKYETGPVGFFFLLPNGMPNMGKSLSLWFLLCLAVSFFCALIAAAAFAAGADGHRVFHVTALVAFASYATGSFSMGIWWGQPWRAVFKYAVDSLIYALVTGAVFMGLWPQP</sequence>
<feature type="transmembrane region" description="Helical" evidence="1">
    <location>
        <begin position="162"/>
        <end position="184"/>
    </location>
</feature>
<evidence type="ECO:0000313" key="2">
    <source>
        <dbReference type="EMBL" id="GAN44326.1"/>
    </source>
</evidence>
<accession>A0A0K8QRK0</accession>
<evidence type="ECO:0000313" key="4">
    <source>
        <dbReference type="Proteomes" id="UP000253740"/>
    </source>
</evidence>
<organism evidence="3">
    <name type="scientific">Mizugakiibacter sediminis</name>
    <dbReference type="NCBI Taxonomy" id="1475481"/>
    <lineage>
        <taxon>Bacteria</taxon>
        <taxon>Pseudomonadati</taxon>
        <taxon>Pseudomonadota</taxon>
        <taxon>Gammaproteobacteria</taxon>
        <taxon>Lysobacterales</taxon>
        <taxon>Rhodanobacteraceae</taxon>
        <taxon>Mizugakiibacter</taxon>
    </lineage>
</organism>
<protein>
    <recommendedName>
        <fullName evidence="5">DUF1761 domain-containing protein</fullName>
    </recommendedName>
</protein>
<feature type="transmembrane region" description="Helical" evidence="1">
    <location>
        <begin position="101"/>
        <end position="125"/>
    </location>
</feature>
<feature type="transmembrane region" description="Helical" evidence="1">
    <location>
        <begin position="7"/>
        <end position="29"/>
    </location>
</feature>
<name>A0A0K8QRK0_9GAMM</name>
<keyword evidence="4" id="KW-1185">Reference proteome</keyword>
<reference evidence="3" key="2">
    <citation type="submission" date="2015-08" db="EMBL/GenBank/DDBJ databases">
        <title>Complete DNA Sequence of Pseudomonas syringae pv. actinidiae, the Causal Agent of Kiwifruit Canker Disease.</title>
        <authorList>
            <person name="Rikkerink E.H.A."/>
            <person name="Fineran P.C."/>
        </authorList>
    </citation>
    <scope>NUCLEOTIDE SEQUENCE</scope>
    <source>
        <strain evidence="3">SkMP5</strain>
    </source>
</reference>
<keyword evidence="1" id="KW-1133">Transmembrane helix</keyword>
<keyword evidence="1" id="KW-0472">Membrane</keyword>
<keyword evidence="1" id="KW-0812">Transmembrane</keyword>
<dbReference type="HOGENOM" id="CLU_1446155_0_0_6"/>
<proteinExistence type="predicted"/>
<evidence type="ECO:0000256" key="1">
    <source>
        <dbReference type="SAM" id="Phobius"/>
    </source>
</evidence>
<dbReference type="AlphaFoldDB" id="A0A0K8QRK0"/>
<dbReference type="EMBL" id="DF952378">
    <property type="protein sequence ID" value="GAN44326.1"/>
    <property type="molecule type" value="Genomic_DNA"/>
</dbReference>
<dbReference type="EMBL" id="DF970277">
    <property type="protein sequence ID" value="GAP67525.1"/>
    <property type="molecule type" value="Genomic_DNA"/>
</dbReference>
<reference evidence="2" key="1">
    <citation type="submission" date="2015-03" db="EMBL/GenBank/DDBJ databases">
        <title>Draft genome sequence of Mizugakiibacter sediminis skMP5.</title>
        <authorList>
            <person name="Watanabe T."/>
            <person name="Kojima H."/>
            <person name="Fukui M."/>
        </authorList>
    </citation>
    <scope>NUCLEOTIDE SEQUENCE</scope>
    <source>
        <strain evidence="2">SkMP5</strain>
    </source>
</reference>
<dbReference type="OrthoDB" id="282550at2"/>
<evidence type="ECO:0008006" key="5">
    <source>
        <dbReference type="Google" id="ProtNLM"/>
    </source>
</evidence>